<name>A0AAW2F7Z9_9HYME</name>
<organism evidence="2 3">
    <name type="scientific">Cardiocondyla obscurior</name>
    <dbReference type="NCBI Taxonomy" id="286306"/>
    <lineage>
        <taxon>Eukaryota</taxon>
        <taxon>Metazoa</taxon>
        <taxon>Ecdysozoa</taxon>
        <taxon>Arthropoda</taxon>
        <taxon>Hexapoda</taxon>
        <taxon>Insecta</taxon>
        <taxon>Pterygota</taxon>
        <taxon>Neoptera</taxon>
        <taxon>Endopterygota</taxon>
        <taxon>Hymenoptera</taxon>
        <taxon>Apocrita</taxon>
        <taxon>Aculeata</taxon>
        <taxon>Formicoidea</taxon>
        <taxon>Formicidae</taxon>
        <taxon>Myrmicinae</taxon>
        <taxon>Cardiocondyla</taxon>
    </lineage>
</organism>
<evidence type="ECO:0000313" key="2">
    <source>
        <dbReference type="EMBL" id="KAL0111588.1"/>
    </source>
</evidence>
<protein>
    <submittedName>
        <fullName evidence="2">Uncharacterized protein</fullName>
    </submittedName>
</protein>
<sequence length="65" mass="7308">MTANLPRGTLYAISLVRVKSLGVYQKYQRTAATGTMVLFQTNRQEGKEEKSGTGRRLNKRLGTVY</sequence>
<evidence type="ECO:0000313" key="3">
    <source>
        <dbReference type="Proteomes" id="UP001430953"/>
    </source>
</evidence>
<accession>A0AAW2F7Z9</accession>
<dbReference type="AlphaFoldDB" id="A0AAW2F7Z9"/>
<feature type="region of interest" description="Disordered" evidence="1">
    <location>
        <begin position="43"/>
        <end position="65"/>
    </location>
</feature>
<comment type="caution">
    <text evidence="2">The sequence shown here is derived from an EMBL/GenBank/DDBJ whole genome shotgun (WGS) entry which is preliminary data.</text>
</comment>
<gene>
    <name evidence="2" type="ORF">PUN28_013051</name>
</gene>
<dbReference type="EMBL" id="JADYXP020000013">
    <property type="protein sequence ID" value="KAL0111588.1"/>
    <property type="molecule type" value="Genomic_DNA"/>
</dbReference>
<reference evidence="2 3" key="1">
    <citation type="submission" date="2023-03" db="EMBL/GenBank/DDBJ databases">
        <title>High recombination rates correlate with genetic variation in Cardiocondyla obscurior ants.</title>
        <authorList>
            <person name="Errbii M."/>
        </authorList>
    </citation>
    <scope>NUCLEOTIDE SEQUENCE [LARGE SCALE GENOMIC DNA]</scope>
    <source>
        <strain evidence="2">Alpha-2009</strain>
        <tissue evidence="2">Whole body</tissue>
    </source>
</reference>
<evidence type="ECO:0000256" key="1">
    <source>
        <dbReference type="SAM" id="MobiDB-lite"/>
    </source>
</evidence>
<dbReference type="Proteomes" id="UP001430953">
    <property type="component" value="Unassembled WGS sequence"/>
</dbReference>
<keyword evidence="3" id="KW-1185">Reference proteome</keyword>
<proteinExistence type="predicted"/>